<dbReference type="Proteomes" id="UP000029999">
    <property type="component" value="Unassembled WGS sequence"/>
</dbReference>
<evidence type="ECO:0000313" key="6">
    <source>
        <dbReference type="Proteomes" id="UP000029999"/>
    </source>
</evidence>
<feature type="signal peptide" evidence="3">
    <location>
        <begin position="1"/>
        <end position="23"/>
    </location>
</feature>
<protein>
    <submittedName>
        <fullName evidence="5">Putative exported protein</fullName>
    </submittedName>
</protein>
<dbReference type="NCBIfam" id="NF008437">
    <property type="entry name" value="PRK11280.1"/>
    <property type="match status" value="1"/>
</dbReference>
<reference evidence="5 6" key="1">
    <citation type="submission" date="2014-09" db="EMBL/GenBank/DDBJ databases">
        <authorList>
            <person name="Grob C."/>
            <person name="Taubert M."/>
            <person name="Howat A.M."/>
            <person name="Burns O.J."/>
            <person name="Dixon J.L."/>
            <person name="Chen Y."/>
            <person name="Murrell J.C."/>
        </authorList>
    </citation>
    <scope>NUCLEOTIDE SEQUENCE [LARGE SCALE GENOMIC DNA]</scope>
    <source>
        <strain evidence="5">L4</strain>
    </source>
</reference>
<dbReference type="STRING" id="392484.LP43_1303"/>
<comment type="caution">
    <text evidence="5">The sequence shown here is derived from an EMBL/GenBank/DDBJ whole genome shotgun (WGS) entry which is preliminary data.</text>
</comment>
<dbReference type="PANTHER" id="PTHR35603:SF2">
    <property type="entry name" value="OUTER MEMBRANE LIPOPROTEIN"/>
    <property type="match status" value="1"/>
</dbReference>
<proteinExistence type="predicted"/>
<evidence type="ECO:0000256" key="1">
    <source>
        <dbReference type="ARBA" id="ARBA00004370"/>
    </source>
</evidence>
<evidence type="ECO:0000259" key="4">
    <source>
        <dbReference type="Pfam" id="PF05433"/>
    </source>
</evidence>
<keyword evidence="2" id="KW-0472">Membrane</keyword>
<dbReference type="InterPro" id="IPR051407">
    <property type="entry name" value="Bact_OM_lipoprot/Surf_antigen"/>
</dbReference>
<dbReference type="AlphaFoldDB" id="A0A0A0BFV9"/>
<feature type="domain" description="Glycine zipper 2TM" evidence="4">
    <location>
        <begin position="78"/>
        <end position="117"/>
    </location>
</feature>
<dbReference type="EMBL" id="JRQD01000003">
    <property type="protein sequence ID" value="KGM06811.1"/>
    <property type="molecule type" value="Genomic_DNA"/>
</dbReference>
<feature type="chain" id="PRO_5001967180" evidence="3">
    <location>
        <begin position="24"/>
        <end position="184"/>
    </location>
</feature>
<accession>A0A0A0BFV9</accession>
<comment type="subcellular location">
    <subcellularLocation>
        <location evidence="1">Membrane</location>
    </subcellularLocation>
</comment>
<dbReference type="RefSeq" id="WP_036313398.1">
    <property type="nucleotide sequence ID" value="NZ_JRQD01000003.1"/>
</dbReference>
<dbReference type="PANTHER" id="PTHR35603">
    <property type="match status" value="1"/>
</dbReference>
<dbReference type="GO" id="GO:0019867">
    <property type="term" value="C:outer membrane"/>
    <property type="evidence" value="ECO:0007669"/>
    <property type="project" value="InterPro"/>
</dbReference>
<gene>
    <name evidence="5" type="ORF">LP43_1303</name>
</gene>
<sequence>MTSTIKTLTVLSSLMLAASAAMAGDRHYDRDYRNYQATEKARVTHVEPIYRTVTITTPQQECWDEPRRSRRDHQSYTSTIAGGIVGGVIGSQFGGGKGKTALAVAGTLLGGSVGRDWEAQNRNYQTGYEEHCRVVERQHREQRIDAYEVSYRYNGKRYTTVMDHHPGKFIPVDVHVEPRHRRYY</sequence>
<evidence type="ECO:0000256" key="2">
    <source>
        <dbReference type="ARBA" id="ARBA00023136"/>
    </source>
</evidence>
<organism evidence="5 6">
    <name type="scientific">Methylophaga thiooxydans</name>
    <dbReference type="NCBI Taxonomy" id="392484"/>
    <lineage>
        <taxon>Bacteria</taxon>
        <taxon>Pseudomonadati</taxon>
        <taxon>Pseudomonadota</taxon>
        <taxon>Gammaproteobacteria</taxon>
        <taxon>Thiotrichales</taxon>
        <taxon>Piscirickettsiaceae</taxon>
        <taxon>Methylophaga</taxon>
    </lineage>
</organism>
<name>A0A0A0BFV9_9GAMM</name>
<dbReference type="InterPro" id="IPR008816">
    <property type="entry name" value="Gly_zipper_2TM_dom"/>
</dbReference>
<evidence type="ECO:0000313" key="5">
    <source>
        <dbReference type="EMBL" id="KGM06811.1"/>
    </source>
</evidence>
<evidence type="ECO:0000256" key="3">
    <source>
        <dbReference type="SAM" id="SignalP"/>
    </source>
</evidence>
<keyword evidence="3" id="KW-0732">Signal</keyword>
<dbReference type="Pfam" id="PF05433">
    <property type="entry name" value="Rick_17kDa_Anti"/>
    <property type="match status" value="1"/>
</dbReference>